<dbReference type="InterPro" id="IPR038883">
    <property type="entry name" value="AN11006-like"/>
</dbReference>
<proteinExistence type="predicted"/>
<dbReference type="PANTHER" id="PTHR42085:SF2">
    <property type="entry name" value="F-BOX DOMAIN-CONTAINING PROTEIN"/>
    <property type="match status" value="1"/>
</dbReference>
<evidence type="ECO:0000313" key="1">
    <source>
        <dbReference type="EMBL" id="CAF9943870.1"/>
    </source>
</evidence>
<dbReference type="Proteomes" id="UP000664203">
    <property type="component" value="Unassembled WGS sequence"/>
</dbReference>
<dbReference type="EMBL" id="CAJPDR010001405">
    <property type="protein sequence ID" value="CAF9943870.1"/>
    <property type="molecule type" value="Genomic_DNA"/>
</dbReference>
<accession>A0A8H3JAG8</accession>
<protein>
    <submittedName>
        <fullName evidence="1">Uncharacterized protein</fullName>
    </submittedName>
</protein>
<dbReference type="AlphaFoldDB" id="A0A8H3JAG8"/>
<dbReference type="PANTHER" id="PTHR42085">
    <property type="entry name" value="F-BOX DOMAIN-CONTAINING PROTEIN"/>
    <property type="match status" value="1"/>
</dbReference>
<sequence length="293" mass="33743">MSHFMRVPPELRIFIYKYCLITGKIYPYLERELEEEEVQTYSSHVNTTATPPSPSTIKENRVALLQVNKTIHVEATPILYQMNTVVLPNARLTARFFNICLNSAKQRRWLKKVELTFCASDMPASLKSSLIASTSPFQRHERLKRHLGHVIWPAKLAAILDHTQLEKLTVHFGESICPMGCCLIDNRALAAFRKGFANGRVPELCLQGISQSMYRHLDYNRPASPNVNPNHFAGMTLPHVSNGSDAERLLQRANRRGIQIARWTKARELGKEQDYGDLQWFRRELEADDEREW</sequence>
<reference evidence="1" key="1">
    <citation type="submission" date="2021-03" db="EMBL/GenBank/DDBJ databases">
        <authorList>
            <person name="Tagirdzhanova G."/>
        </authorList>
    </citation>
    <scope>NUCLEOTIDE SEQUENCE</scope>
</reference>
<gene>
    <name evidence="1" type="ORF">ALECFALPRED_001665</name>
</gene>
<keyword evidence="2" id="KW-1185">Reference proteome</keyword>
<organism evidence="1 2">
    <name type="scientific">Alectoria fallacina</name>
    <dbReference type="NCBI Taxonomy" id="1903189"/>
    <lineage>
        <taxon>Eukaryota</taxon>
        <taxon>Fungi</taxon>
        <taxon>Dikarya</taxon>
        <taxon>Ascomycota</taxon>
        <taxon>Pezizomycotina</taxon>
        <taxon>Lecanoromycetes</taxon>
        <taxon>OSLEUM clade</taxon>
        <taxon>Lecanoromycetidae</taxon>
        <taxon>Lecanorales</taxon>
        <taxon>Lecanorineae</taxon>
        <taxon>Parmeliaceae</taxon>
        <taxon>Alectoria</taxon>
    </lineage>
</organism>
<evidence type="ECO:0000313" key="2">
    <source>
        <dbReference type="Proteomes" id="UP000664203"/>
    </source>
</evidence>
<name>A0A8H3JAG8_9LECA</name>
<dbReference type="OrthoDB" id="62952at2759"/>
<comment type="caution">
    <text evidence="1">The sequence shown here is derived from an EMBL/GenBank/DDBJ whole genome shotgun (WGS) entry which is preliminary data.</text>
</comment>